<comment type="caution">
    <text evidence="1">The sequence shown here is derived from an EMBL/GenBank/DDBJ whole genome shotgun (WGS) entry which is preliminary data.</text>
</comment>
<organism evidence="1 2">
    <name type="scientific">Reticulomyxa filosa</name>
    <dbReference type="NCBI Taxonomy" id="46433"/>
    <lineage>
        <taxon>Eukaryota</taxon>
        <taxon>Sar</taxon>
        <taxon>Rhizaria</taxon>
        <taxon>Retaria</taxon>
        <taxon>Foraminifera</taxon>
        <taxon>Monothalamids</taxon>
        <taxon>Reticulomyxidae</taxon>
        <taxon>Reticulomyxa</taxon>
    </lineage>
</organism>
<evidence type="ECO:0000313" key="1">
    <source>
        <dbReference type="EMBL" id="ETN97505.1"/>
    </source>
</evidence>
<evidence type="ECO:0000313" key="2">
    <source>
        <dbReference type="Proteomes" id="UP000023152"/>
    </source>
</evidence>
<sequence>YIQQTMQISAMWDHQIDLNLIYVALDYWYERDTNEIFGLLFEFGQWKIQNNNEQKYKKRMNDFLERRCCNHSINLFCMFLSERYKNRTAVERAASYTINNGLPFVNNGKKPLISKKKNAWKDILEKKEKEDKIRRN</sequence>
<keyword evidence="2" id="KW-1185">Reference proteome</keyword>
<accession>X6L7U4</accession>
<name>X6L7U4_RETFI</name>
<dbReference type="AlphaFoldDB" id="X6L7U4"/>
<gene>
    <name evidence="1" type="ORF">RFI_40024</name>
</gene>
<protein>
    <submittedName>
        <fullName evidence="1">Uncharacterized protein</fullName>
    </submittedName>
</protein>
<reference evidence="1 2" key="1">
    <citation type="journal article" date="2013" name="Curr. Biol.">
        <title>The Genome of the Foraminiferan Reticulomyxa filosa.</title>
        <authorList>
            <person name="Glockner G."/>
            <person name="Hulsmann N."/>
            <person name="Schleicher M."/>
            <person name="Noegel A.A."/>
            <person name="Eichinger L."/>
            <person name="Gallinger C."/>
            <person name="Pawlowski J."/>
            <person name="Sierra R."/>
            <person name="Euteneuer U."/>
            <person name="Pillet L."/>
            <person name="Moustafa A."/>
            <person name="Platzer M."/>
            <person name="Groth M."/>
            <person name="Szafranski K."/>
            <person name="Schliwa M."/>
        </authorList>
    </citation>
    <scope>NUCLEOTIDE SEQUENCE [LARGE SCALE GENOMIC DNA]</scope>
</reference>
<feature type="non-terminal residue" evidence="1">
    <location>
        <position position="1"/>
    </location>
</feature>
<proteinExistence type="predicted"/>
<dbReference type="EMBL" id="ASPP01049495">
    <property type="protein sequence ID" value="ETN97505.1"/>
    <property type="molecule type" value="Genomic_DNA"/>
</dbReference>
<dbReference type="Proteomes" id="UP000023152">
    <property type="component" value="Unassembled WGS sequence"/>
</dbReference>